<evidence type="ECO:0000313" key="2">
    <source>
        <dbReference type="Proteomes" id="UP000033428"/>
    </source>
</evidence>
<reference evidence="1 2" key="1">
    <citation type="submission" date="2015-02" db="EMBL/GenBank/DDBJ databases">
        <title>Single-cell genomics of uncultivated deep-branching MTB reveals a conserved set of magnetosome genes.</title>
        <authorList>
            <person name="Kolinko S."/>
            <person name="Richter M."/>
            <person name="Glockner F.O."/>
            <person name="Brachmann A."/>
            <person name="Schuler D."/>
        </authorList>
    </citation>
    <scope>NUCLEOTIDE SEQUENCE [LARGE SCALE GENOMIC DNA]</scope>
    <source>
        <strain evidence="1">SKK-01</strain>
    </source>
</reference>
<accession>A0A0F0CSV4</accession>
<dbReference type="Proteomes" id="UP000033428">
    <property type="component" value="Unassembled WGS sequence"/>
</dbReference>
<keyword evidence="2" id="KW-1185">Reference proteome</keyword>
<proteinExistence type="predicted"/>
<evidence type="ECO:0000313" key="1">
    <source>
        <dbReference type="EMBL" id="KJJ84611.1"/>
    </source>
</evidence>
<sequence>MLRDLAGFQELRNAKSMRLSKRLFIQLLLMRLIGVHEQWPKLKD</sequence>
<dbReference type="AlphaFoldDB" id="A0A0F0CSV4"/>
<protein>
    <submittedName>
        <fullName evidence="1">Uncharacterized protein</fullName>
    </submittedName>
</protein>
<name>A0A0F0CSV4_9BACT</name>
<dbReference type="EMBL" id="JYNY01000322">
    <property type="protein sequence ID" value="KJJ84611.1"/>
    <property type="molecule type" value="Genomic_DNA"/>
</dbReference>
<comment type="caution">
    <text evidence="1">The sequence shown here is derived from an EMBL/GenBank/DDBJ whole genome shotgun (WGS) entry which is preliminary data.</text>
</comment>
<organism evidence="1 2">
    <name type="scientific">Candidatus Omnitrophus magneticus</name>
    <dbReference type="NCBI Taxonomy" id="1609969"/>
    <lineage>
        <taxon>Bacteria</taxon>
        <taxon>Pseudomonadati</taxon>
        <taxon>Candidatus Omnitrophota</taxon>
        <taxon>Candidatus Omnitrophus</taxon>
    </lineage>
</organism>
<gene>
    <name evidence="1" type="ORF">OMAG_001521</name>
</gene>